<dbReference type="Pfam" id="PF04131">
    <property type="entry name" value="NanE"/>
    <property type="match status" value="1"/>
</dbReference>
<dbReference type="Proteomes" id="UP000604001">
    <property type="component" value="Unassembled WGS sequence"/>
</dbReference>
<keyword evidence="5 7" id="KW-0413">Isomerase</keyword>
<gene>
    <name evidence="7" type="primary">nanE</name>
    <name evidence="8" type="ORF">H7344_03195</name>
</gene>
<comment type="caution">
    <text evidence="8">The sequence shown here is derived from an EMBL/GenBank/DDBJ whole genome shotgun (WGS) entry which is preliminary data.</text>
</comment>
<evidence type="ECO:0000256" key="7">
    <source>
        <dbReference type="HAMAP-Rule" id="MF_01235"/>
    </source>
</evidence>
<dbReference type="NCBIfam" id="NF002231">
    <property type="entry name" value="PRK01130.1"/>
    <property type="match status" value="1"/>
</dbReference>
<evidence type="ECO:0000256" key="4">
    <source>
        <dbReference type="ARBA" id="ARBA00007439"/>
    </source>
</evidence>
<name>A0ABR6U4D8_9ACTN</name>
<dbReference type="EC" id="5.1.3.9" evidence="7"/>
<accession>A0ABR6U4D8</accession>
<comment type="function">
    <text evidence="2 7">Converts N-acetylmannosamine-6-phosphate (ManNAc-6-P) to N-acetylglucosamine-6-phosphate (GlcNAc-6-P).</text>
</comment>
<dbReference type="InterPro" id="IPR007260">
    <property type="entry name" value="NanE"/>
</dbReference>
<evidence type="ECO:0000256" key="1">
    <source>
        <dbReference type="ARBA" id="ARBA00000056"/>
    </source>
</evidence>
<protein>
    <recommendedName>
        <fullName evidence="7">Putative N-acetylmannosamine-6-phosphate 2-epimerase</fullName>
        <ecNumber evidence="7">5.1.3.9</ecNumber>
    </recommendedName>
    <alternativeName>
        <fullName evidence="7">ManNAc-6-P epimerase</fullName>
    </alternativeName>
</protein>
<dbReference type="Gene3D" id="3.20.20.70">
    <property type="entry name" value="Aldolase class I"/>
    <property type="match status" value="1"/>
</dbReference>
<reference evidence="8 9" key="1">
    <citation type="submission" date="2020-08" db="EMBL/GenBank/DDBJ databases">
        <title>novel species in genus Nocardioides.</title>
        <authorList>
            <person name="Zhang G."/>
        </authorList>
    </citation>
    <scope>NUCLEOTIDE SEQUENCE [LARGE SCALE GENOMIC DNA]</scope>
    <source>
        <strain evidence="8 9">SC8A-24</strain>
    </source>
</reference>
<dbReference type="InterPro" id="IPR011060">
    <property type="entry name" value="RibuloseP-bd_barrel"/>
</dbReference>
<evidence type="ECO:0000313" key="8">
    <source>
        <dbReference type="EMBL" id="MBC2959301.1"/>
    </source>
</evidence>
<evidence type="ECO:0000256" key="2">
    <source>
        <dbReference type="ARBA" id="ARBA00002147"/>
    </source>
</evidence>
<comment type="similarity">
    <text evidence="4 7">Belongs to the NanE family.</text>
</comment>
<sequence>MDEVIERLRGGLVVSCQAYGGEPMNDAETMTRVAQAVVAGGAVAVRAQGPGHLRRMRAELDVPLVGLWKDGHDDVFITPTLEHAAAVAEAGAEVVALDGTDRCRPDGLDLAETIRRLRERHPVLVMADVSTFEEGVLAAEAGADLVGTTLSGYTAYTVKTPGPDLDLVERLAGALSVPIVAEGRYHTPDQAAEALERGAHCVVVGTAITHPATITSWFAAALETGDRRAT</sequence>
<organism evidence="8 9">
    <name type="scientific">Nocardioides deserti</name>
    <dbReference type="NCBI Taxonomy" id="1588644"/>
    <lineage>
        <taxon>Bacteria</taxon>
        <taxon>Bacillati</taxon>
        <taxon>Actinomycetota</taxon>
        <taxon>Actinomycetes</taxon>
        <taxon>Propionibacteriales</taxon>
        <taxon>Nocardioidaceae</taxon>
        <taxon>Nocardioides</taxon>
    </lineage>
</organism>
<dbReference type="InterPro" id="IPR013785">
    <property type="entry name" value="Aldolase_TIM"/>
</dbReference>
<proteinExistence type="inferred from homology"/>
<evidence type="ECO:0000256" key="3">
    <source>
        <dbReference type="ARBA" id="ARBA00005081"/>
    </source>
</evidence>
<comment type="pathway">
    <text evidence="3 7">Amino-sugar metabolism; N-acetylneuraminate degradation; D-fructose 6-phosphate from N-acetylneuraminate: step 3/5.</text>
</comment>
<keyword evidence="9" id="KW-1185">Reference proteome</keyword>
<dbReference type="HAMAP" id="MF_01235">
    <property type="entry name" value="ManNAc6P_epimer"/>
    <property type="match status" value="1"/>
</dbReference>
<dbReference type="RefSeq" id="WP_186344533.1">
    <property type="nucleotide sequence ID" value="NZ_BMMR01000001.1"/>
</dbReference>
<dbReference type="PANTHER" id="PTHR36204">
    <property type="entry name" value="N-ACETYLMANNOSAMINE-6-PHOSPHATE 2-EPIMERASE-RELATED"/>
    <property type="match status" value="1"/>
</dbReference>
<dbReference type="SUPFAM" id="SSF51366">
    <property type="entry name" value="Ribulose-phoshate binding barrel"/>
    <property type="match status" value="1"/>
</dbReference>
<comment type="catalytic activity">
    <reaction evidence="1 7">
        <text>an N-acyl-D-glucosamine 6-phosphate = an N-acyl-D-mannosamine 6-phosphate</text>
        <dbReference type="Rhea" id="RHEA:23932"/>
        <dbReference type="ChEBI" id="CHEBI:57599"/>
        <dbReference type="ChEBI" id="CHEBI:57666"/>
        <dbReference type="EC" id="5.1.3.9"/>
    </reaction>
</comment>
<dbReference type="PANTHER" id="PTHR36204:SF1">
    <property type="entry name" value="N-ACETYLMANNOSAMINE-6-PHOSPHATE 2-EPIMERASE-RELATED"/>
    <property type="match status" value="1"/>
</dbReference>
<evidence type="ECO:0000256" key="5">
    <source>
        <dbReference type="ARBA" id="ARBA00023235"/>
    </source>
</evidence>
<keyword evidence="6 7" id="KW-0119">Carbohydrate metabolism</keyword>
<dbReference type="EMBL" id="JACMYC010000001">
    <property type="protein sequence ID" value="MBC2959301.1"/>
    <property type="molecule type" value="Genomic_DNA"/>
</dbReference>
<dbReference type="CDD" id="cd04729">
    <property type="entry name" value="NanE"/>
    <property type="match status" value="1"/>
</dbReference>
<evidence type="ECO:0000256" key="6">
    <source>
        <dbReference type="ARBA" id="ARBA00023277"/>
    </source>
</evidence>
<evidence type="ECO:0000313" key="9">
    <source>
        <dbReference type="Proteomes" id="UP000604001"/>
    </source>
</evidence>